<keyword evidence="2" id="KW-1185">Reference proteome</keyword>
<organism evidence="1 2">
    <name type="scientific">Micrococcus lylae</name>
    <dbReference type="NCBI Taxonomy" id="1273"/>
    <lineage>
        <taxon>Bacteria</taxon>
        <taxon>Bacillati</taxon>
        <taxon>Actinomycetota</taxon>
        <taxon>Actinomycetes</taxon>
        <taxon>Micrococcales</taxon>
        <taxon>Micrococcaceae</taxon>
        <taxon>Micrococcus</taxon>
    </lineage>
</organism>
<name>A0ABY2K106_9MICC</name>
<evidence type="ECO:0000313" key="1">
    <source>
        <dbReference type="EMBL" id="TFI00019.1"/>
    </source>
</evidence>
<protein>
    <submittedName>
        <fullName evidence="1">Spermidine synthase</fullName>
    </submittedName>
</protein>
<sequence length="279" mass="29527">MREDGAMIEAGTFPISSGTASIEPDPWTPGAFLLRVNGVESSQLNPDTPTELGFEYMRWAAAVLTHRFATDQRIRVLHLGGAGCTFARWVTAVYPQAHQVAVELDAGLAELARTRFELPRAPQLKIRVGEAGEVLAGMRPGTREVVFRDVFAPVSDDPDALHVTPEHLTGVSAAASAASVLTPGGVYLMNIGGGPDLTSVRQEVAALCEVFPHVEVMADATMLKGRRRGNVIAAASDAPLTDESLGGPSALARTLLSDPVPARVVDSVENFTAGARPRP</sequence>
<proteinExistence type="predicted"/>
<dbReference type="EMBL" id="SPKT01000006">
    <property type="protein sequence ID" value="TFI00019.1"/>
    <property type="molecule type" value="Genomic_DNA"/>
</dbReference>
<evidence type="ECO:0000313" key="2">
    <source>
        <dbReference type="Proteomes" id="UP000297477"/>
    </source>
</evidence>
<gene>
    <name evidence="1" type="ORF">E4A49_04600</name>
</gene>
<dbReference type="InterPro" id="IPR029063">
    <property type="entry name" value="SAM-dependent_MTases_sf"/>
</dbReference>
<dbReference type="SUPFAM" id="SSF53335">
    <property type="entry name" value="S-adenosyl-L-methionine-dependent methyltransferases"/>
    <property type="match status" value="1"/>
</dbReference>
<comment type="caution">
    <text evidence="1">The sequence shown here is derived from an EMBL/GenBank/DDBJ whole genome shotgun (WGS) entry which is preliminary data.</text>
</comment>
<dbReference type="NCBIfam" id="NF037959">
    <property type="entry name" value="MFS_SpdSyn"/>
    <property type="match status" value="1"/>
</dbReference>
<dbReference type="Gene3D" id="3.40.50.150">
    <property type="entry name" value="Vaccinia Virus protein VP39"/>
    <property type="match status" value="1"/>
</dbReference>
<dbReference type="Proteomes" id="UP000297477">
    <property type="component" value="Unassembled WGS sequence"/>
</dbReference>
<accession>A0ABY2K106</accession>
<reference evidence="1 2" key="1">
    <citation type="submission" date="2019-03" db="EMBL/GenBank/DDBJ databases">
        <title>Reclassification of Micrococcus aloeverae and Micrococcus yunnanensis as later heterotypic synonyms of Micrococcus luteus.</title>
        <authorList>
            <person name="Huang C.-H."/>
        </authorList>
    </citation>
    <scope>NUCLEOTIDE SEQUENCE [LARGE SCALE GENOMIC DNA]</scope>
    <source>
        <strain evidence="1 2">BCRC 12151</strain>
    </source>
</reference>